<evidence type="ECO:0000259" key="10">
    <source>
        <dbReference type="PROSITE" id="PS50011"/>
    </source>
</evidence>
<comment type="catalytic activity">
    <reaction evidence="9">
        <text>L-seryl-[protein] + ATP = O-phospho-L-seryl-[protein] + ADP + H(+)</text>
        <dbReference type="Rhea" id="RHEA:17989"/>
        <dbReference type="Rhea" id="RHEA-COMP:9863"/>
        <dbReference type="Rhea" id="RHEA-COMP:11604"/>
        <dbReference type="ChEBI" id="CHEBI:15378"/>
        <dbReference type="ChEBI" id="CHEBI:29999"/>
        <dbReference type="ChEBI" id="CHEBI:30616"/>
        <dbReference type="ChEBI" id="CHEBI:83421"/>
        <dbReference type="ChEBI" id="CHEBI:456216"/>
        <dbReference type="EC" id="2.7.11.1"/>
    </reaction>
</comment>
<dbReference type="AlphaFoldDB" id="A0A4Y1QYM5"/>
<dbReference type="Gene3D" id="1.10.510.10">
    <property type="entry name" value="Transferase(Phosphotransferase) domain 1"/>
    <property type="match status" value="1"/>
</dbReference>
<evidence type="ECO:0000256" key="6">
    <source>
        <dbReference type="ARBA" id="ARBA00022777"/>
    </source>
</evidence>
<proteinExistence type="inferred from homology"/>
<dbReference type="PROSITE" id="PS00108">
    <property type="entry name" value="PROTEIN_KINASE_ST"/>
    <property type="match status" value="1"/>
</dbReference>
<dbReference type="EC" id="2.7.11.1" evidence="2"/>
<sequence length="93" mass="10518">MVFFGARRFYASEVVAALEYLHMMGIIYRDLKPENVLIRSDGHIMLTDFDLSLRSSTSTSTAQLVLIKTTKHRSRSSYSTKQPQFGISPCMPA</sequence>
<keyword evidence="3" id="KW-0723">Serine/threonine-protein kinase</keyword>
<name>A0A4Y1QYM5_PRUDU</name>
<evidence type="ECO:0000256" key="4">
    <source>
        <dbReference type="ARBA" id="ARBA00022679"/>
    </source>
</evidence>
<dbReference type="SUPFAM" id="SSF56112">
    <property type="entry name" value="Protein kinase-like (PK-like)"/>
    <property type="match status" value="1"/>
</dbReference>
<dbReference type="InterPro" id="IPR011009">
    <property type="entry name" value="Kinase-like_dom_sf"/>
</dbReference>
<organism evidence="11">
    <name type="scientific">Prunus dulcis</name>
    <name type="common">Almond</name>
    <name type="synonym">Amygdalus dulcis</name>
    <dbReference type="NCBI Taxonomy" id="3755"/>
    <lineage>
        <taxon>Eukaryota</taxon>
        <taxon>Viridiplantae</taxon>
        <taxon>Streptophyta</taxon>
        <taxon>Embryophyta</taxon>
        <taxon>Tracheophyta</taxon>
        <taxon>Spermatophyta</taxon>
        <taxon>Magnoliopsida</taxon>
        <taxon>eudicotyledons</taxon>
        <taxon>Gunneridae</taxon>
        <taxon>Pentapetalae</taxon>
        <taxon>rosids</taxon>
        <taxon>fabids</taxon>
        <taxon>Rosales</taxon>
        <taxon>Rosaceae</taxon>
        <taxon>Amygdaloideae</taxon>
        <taxon>Amygdaleae</taxon>
        <taxon>Prunus</taxon>
    </lineage>
</organism>
<evidence type="ECO:0000256" key="8">
    <source>
        <dbReference type="ARBA" id="ARBA00047899"/>
    </source>
</evidence>
<keyword evidence="6 11" id="KW-0418">Kinase</keyword>
<keyword evidence="5" id="KW-0547">Nucleotide-binding</keyword>
<evidence type="ECO:0000256" key="7">
    <source>
        <dbReference type="ARBA" id="ARBA00022840"/>
    </source>
</evidence>
<dbReference type="InterPro" id="IPR000719">
    <property type="entry name" value="Prot_kinase_dom"/>
</dbReference>
<feature type="domain" description="Protein kinase" evidence="10">
    <location>
        <begin position="1"/>
        <end position="93"/>
    </location>
</feature>
<evidence type="ECO:0000313" key="11">
    <source>
        <dbReference type="EMBL" id="BBG96960.1"/>
    </source>
</evidence>
<dbReference type="PROSITE" id="PS50011">
    <property type="entry name" value="PROTEIN_KINASE_DOM"/>
    <property type="match status" value="1"/>
</dbReference>
<protein>
    <recommendedName>
        <fullName evidence="2">non-specific serine/threonine protein kinase</fullName>
        <ecNumber evidence="2">2.7.11.1</ecNumber>
    </recommendedName>
</protein>
<keyword evidence="4" id="KW-0808">Transferase</keyword>
<dbReference type="PANTHER" id="PTHR45637">
    <property type="entry name" value="FLIPPASE KINASE 1-RELATED"/>
    <property type="match status" value="1"/>
</dbReference>
<comment type="catalytic activity">
    <reaction evidence="8">
        <text>L-threonyl-[protein] + ATP = O-phospho-L-threonyl-[protein] + ADP + H(+)</text>
        <dbReference type="Rhea" id="RHEA:46608"/>
        <dbReference type="Rhea" id="RHEA-COMP:11060"/>
        <dbReference type="Rhea" id="RHEA-COMP:11605"/>
        <dbReference type="ChEBI" id="CHEBI:15378"/>
        <dbReference type="ChEBI" id="CHEBI:30013"/>
        <dbReference type="ChEBI" id="CHEBI:30616"/>
        <dbReference type="ChEBI" id="CHEBI:61977"/>
        <dbReference type="ChEBI" id="CHEBI:456216"/>
        <dbReference type="EC" id="2.7.11.1"/>
    </reaction>
</comment>
<dbReference type="EMBL" id="AP019298">
    <property type="protein sequence ID" value="BBG96960.1"/>
    <property type="molecule type" value="Genomic_DNA"/>
</dbReference>
<dbReference type="GO" id="GO:0004674">
    <property type="term" value="F:protein serine/threonine kinase activity"/>
    <property type="evidence" value="ECO:0007669"/>
    <property type="project" value="UniProtKB-KW"/>
</dbReference>
<dbReference type="GO" id="GO:0005524">
    <property type="term" value="F:ATP binding"/>
    <property type="evidence" value="ECO:0007669"/>
    <property type="project" value="UniProtKB-KW"/>
</dbReference>
<evidence type="ECO:0000256" key="9">
    <source>
        <dbReference type="ARBA" id="ARBA00048679"/>
    </source>
</evidence>
<evidence type="ECO:0000256" key="2">
    <source>
        <dbReference type="ARBA" id="ARBA00012513"/>
    </source>
</evidence>
<dbReference type="InterPro" id="IPR008271">
    <property type="entry name" value="Ser/Thr_kinase_AS"/>
</dbReference>
<evidence type="ECO:0000256" key="1">
    <source>
        <dbReference type="ARBA" id="ARBA00009903"/>
    </source>
</evidence>
<comment type="similarity">
    <text evidence="1">Belongs to the protein kinase superfamily. AGC Ser/Thr protein kinase family.</text>
</comment>
<accession>A0A4Y1QYM5</accession>
<keyword evidence="7" id="KW-0067">ATP-binding</keyword>
<evidence type="ECO:0000256" key="5">
    <source>
        <dbReference type="ARBA" id="ARBA00022741"/>
    </source>
</evidence>
<reference evidence="11" key="1">
    <citation type="journal article" date="2019" name="Science">
        <title>Mutation of a bHLH transcription factor allowed almond domestication.</title>
        <authorList>
            <person name="Sanchez-Perez R."/>
            <person name="Pavan S."/>
            <person name="Mazzeo R."/>
            <person name="Moldovan C."/>
            <person name="Aiese Cigliano R."/>
            <person name="Del Cueto J."/>
            <person name="Ricciardi F."/>
            <person name="Lotti C."/>
            <person name="Ricciardi L."/>
            <person name="Dicenta F."/>
            <person name="Lopez-Marques R.L."/>
            <person name="Lindberg Moller B."/>
        </authorList>
    </citation>
    <scope>NUCLEOTIDE SEQUENCE</scope>
</reference>
<gene>
    <name evidence="11" type="ORF">Prudu_005932</name>
</gene>
<evidence type="ECO:0000256" key="3">
    <source>
        <dbReference type="ARBA" id="ARBA00022527"/>
    </source>
</evidence>
<dbReference type="Pfam" id="PF00069">
    <property type="entry name" value="Pkinase"/>
    <property type="match status" value="1"/>
</dbReference>
<dbReference type="FunFam" id="1.10.510.10:FF:000294">
    <property type="entry name" value="Serine/threonine-protein kinase OXI1"/>
    <property type="match status" value="1"/>
</dbReference>